<proteinExistence type="predicted"/>
<name>A0A6J4NXG4_9ACTN</name>
<gene>
    <name evidence="2" type="ORF">AVDCRST_MAG01-01-844</name>
</gene>
<accession>A0A6J4NXG4</accession>
<evidence type="ECO:0000256" key="1">
    <source>
        <dbReference type="SAM" id="MobiDB-lite"/>
    </source>
</evidence>
<protein>
    <submittedName>
        <fullName evidence="2">Uncharacterized protein</fullName>
    </submittedName>
</protein>
<organism evidence="2">
    <name type="scientific">uncultured Rubrobacteraceae bacterium</name>
    <dbReference type="NCBI Taxonomy" id="349277"/>
    <lineage>
        <taxon>Bacteria</taxon>
        <taxon>Bacillati</taxon>
        <taxon>Actinomycetota</taxon>
        <taxon>Rubrobacteria</taxon>
        <taxon>Rubrobacterales</taxon>
        <taxon>Rubrobacteraceae</taxon>
        <taxon>environmental samples</taxon>
    </lineage>
</organism>
<feature type="region of interest" description="Disordered" evidence="1">
    <location>
        <begin position="1"/>
        <end position="31"/>
    </location>
</feature>
<dbReference type="AlphaFoldDB" id="A0A6J4NXG4"/>
<dbReference type="EMBL" id="CADCUW010000133">
    <property type="protein sequence ID" value="CAA9398113.1"/>
    <property type="molecule type" value="Genomic_DNA"/>
</dbReference>
<reference evidence="2" key="1">
    <citation type="submission" date="2020-02" db="EMBL/GenBank/DDBJ databases">
        <authorList>
            <person name="Meier V. D."/>
        </authorList>
    </citation>
    <scope>NUCLEOTIDE SEQUENCE</scope>
    <source>
        <strain evidence="2">AVDCRST_MAG01</strain>
    </source>
</reference>
<sequence>MEPPLPKVRESLPPRARVDRGRMDPFGQGRVAAKAGEVVRMGRGRAERAGG</sequence>
<evidence type="ECO:0000313" key="2">
    <source>
        <dbReference type="EMBL" id="CAA9398113.1"/>
    </source>
</evidence>
<feature type="compositionally biased region" description="Basic and acidic residues" evidence="1">
    <location>
        <begin position="7"/>
        <end position="23"/>
    </location>
</feature>